<evidence type="ECO:0000259" key="2">
    <source>
        <dbReference type="Pfam" id="PF08450"/>
    </source>
</evidence>
<evidence type="ECO:0000313" key="4">
    <source>
        <dbReference type="Proteomes" id="UP001200145"/>
    </source>
</evidence>
<dbReference type="PANTHER" id="PTHR47572:SF5">
    <property type="entry name" value="BLR2277 PROTEIN"/>
    <property type="match status" value="1"/>
</dbReference>
<comment type="caution">
    <text evidence="3">The sequence shown here is derived from an EMBL/GenBank/DDBJ whole genome shotgun (WGS) entry which is preliminary data.</text>
</comment>
<dbReference type="Gene3D" id="2.120.10.30">
    <property type="entry name" value="TolB, C-terminal domain"/>
    <property type="match status" value="1"/>
</dbReference>
<feature type="chain" id="PRO_5047410046" evidence="1">
    <location>
        <begin position="23"/>
        <end position="303"/>
    </location>
</feature>
<sequence>MKGQAKAVLLVAAVMLTSSATAQPEVLHKSTLLTPVNSFTSGVEGPAVDGKGNLYAVNYEKQGTIGQVKPDGTATVWLVLPEGSIANGIRINSKGQLLLADYTKHNVWKVDPRTKKISLLAHEPRMNQPNDLAIDNKDRIYASDPSWKNGTGQLWRIDPNGTTHLLDTMGTTNGVEVSPDNKKLYVGESVQRKIWVYDLGADGSVKNKQLFYEFTDHGLDGMRCDQKGNLYVTRFGKGTILMLAPDGTKLEEITLMGKRPTNIAFGGPDGRTAYVTMQDQGNVEQFRVEFPGREFKAGKSTSK</sequence>
<feature type="domain" description="SMP-30/Gluconolactonase/LRE-like region" evidence="2">
    <location>
        <begin position="44"/>
        <end position="277"/>
    </location>
</feature>
<dbReference type="RefSeq" id="WP_234864670.1">
    <property type="nucleotide sequence ID" value="NZ_JAKEVY010000001.1"/>
</dbReference>
<accession>A0ABS9BGE3</accession>
<dbReference type="SUPFAM" id="SSF63829">
    <property type="entry name" value="Calcium-dependent phosphotriesterase"/>
    <property type="match status" value="1"/>
</dbReference>
<dbReference type="InterPro" id="IPR013658">
    <property type="entry name" value="SGL"/>
</dbReference>
<dbReference type="InterPro" id="IPR011042">
    <property type="entry name" value="6-blade_b-propeller_TolB-like"/>
</dbReference>
<organism evidence="3 4">
    <name type="scientific">Flavihumibacter fluminis</name>
    <dbReference type="NCBI Taxonomy" id="2909236"/>
    <lineage>
        <taxon>Bacteria</taxon>
        <taxon>Pseudomonadati</taxon>
        <taxon>Bacteroidota</taxon>
        <taxon>Chitinophagia</taxon>
        <taxon>Chitinophagales</taxon>
        <taxon>Chitinophagaceae</taxon>
        <taxon>Flavihumibacter</taxon>
    </lineage>
</organism>
<proteinExistence type="predicted"/>
<dbReference type="InterPro" id="IPR051262">
    <property type="entry name" value="SMP-30/CGR1_Lactonase"/>
</dbReference>
<reference evidence="3 4" key="1">
    <citation type="submission" date="2022-01" db="EMBL/GenBank/DDBJ databases">
        <title>Flavihumibacter sp. nov., isolated from sediment of a river.</title>
        <authorList>
            <person name="Liu H."/>
        </authorList>
    </citation>
    <scope>NUCLEOTIDE SEQUENCE [LARGE SCALE GENOMIC DNA]</scope>
    <source>
        <strain evidence="3 4">RY-1</strain>
    </source>
</reference>
<dbReference type="Pfam" id="PF08450">
    <property type="entry name" value="SGL"/>
    <property type="match status" value="1"/>
</dbReference>
<dbReference type="InterPro" id="IPR005511">
    <property type="entry name" value="SMP-30"/>
</dbReference>
<evidence type="ECO:0000313" key="3">
    <source>
        <dbReference type="EMBL" id="MCF1714143.1"/>
    </source>
</evidence>
<evidence type="ECO:0000256" key="1">
    <source>
        <dbReference type="SAM" id="SignalP"/>
    </source>
</evidence>
<dbReference type="EMBL" id="JAKEVY010000001">
    <property type="protein sequence ID" value="MCF1714143.1"/>
    <property type="molecule type" value="Genomic_DNA"/>
</dbReference>
<dbReference type="PANTHER" id="PTHR47572">
    <property type="entry name" value="LIPOPROTEIN-RELATED"/>
    <property type="match status" value="1"/>
</dbReference>
<protein>
    <submittedName>
        <fullName evidence="3">SMP-30/gluconolactonase/LRE family protein</fullName>
    </submittedName>
</protein>
<dbReference type="PRINTS" id="PR01790">
    <property type="entry name" value="SMP30FAMILY"/>
</dbReference>
<dbReference type="Proteomes" id="UP001200145">
    <property type="component" value="Unassembled WGS sequence"/>
</dbReference>
<keyword evidence="4" id="KW-1185">Reference proteome</keyword>
<keyword evidence="1" id="KW-0732">Signal</keyword>
<gene>
    <name evidence="3" type="ORF">L0U88_05845</name>
</gene>
<feature type="signal peptide" evidence="1">
    <location>
        <begin position="1"/>
        <end position="22"/>
    </location>
</feature>
<name>A0ABS9BGE3_9BACT</name>